<dbReference type="FunFam" id="3.30.70.360:FF:000001">
    <property type="entry name" value="N-acetyldiaminopimelate deacetylase"/>
    <property type="match status" value="1"/>
</dbReference>
<name>A0AAE3H3Y9_9BACT</name>
<dbReference type="Gene3D" id="3.40.630.10">
    <property type="entry name" value="Zn peptidases"/>
    <property type="match status" value="1"/>
</dbReference>
<feature type="domain" description="Peptidase M20 dimerisation" evidence="3">
    <location>
        <begin position="226"/>
        <end position="320"/>
    </location>
</feature>
<protein>
    <submittedName>
        <fullName evidence="4">Amidohydrolase</fullName>
    </submittedName>
</protein>
<dbReference type="Gene3D" id="3.30.70.360">
    <property type="match status" value="1"/>
</dbReference>
<keyword evidence="5" id="KW-1185">Reference proteome</keyword>
<feature type="binding site" evidence="2">
    <location>
        <position position="404"/>
    </location>
    <ligand>
        <name>Mn(2+)</name>
        <dbReference type="ChEBI" id="CHEBI:29035"/>
        <label>2</label>
    </ligand>
</feature>
<dbReference type="PIRSF" id="PIRSF005962">
    <property type="entry name" value="Pept_M20D_amidohydro"/>
    <property type="match status" value="1"/>
</dbReference>
<dbReference type="PANTHER" id="PTHR11014">
    <property type="entry name" value="PEPTIDASE M20 FAMILY MEMBER"/>
    <property type="match status" value="1"/>
</dbReference>
<reference evidence="4 5" key="1">
    <citation type="submission" date="2018-11" db="EMBL/GenBank/DDBJ databases">
        <title>Novel bacteria species description.</title>
        <authorList>
            <person name="Han J.-H."/>
        </authorList>
    </citation>
    <scope>NUCLEOTIDE SEQUENCE [LARGE SCALE GENOMIC DNA]</scope>
    <source>
        <strain evidence="4 5">KCTC23259</strain>
    </source>
</reference>
<evidence type="ECO:0000259" key="3">
    <source>
        <dbReference type="Pfam" id="PF07687"/>
    </source>
</evidence>
<dbReference type="GO" id="GO:0019877">
    <property type="term" value="P:diaminopimelate biosynthetic process"/>
    <property type="evidence" value="ECO:0007669"/>
    <property type="project" value="UniProtKB-ARBA"/>
</dbReference>
<comment type="cofactor">
    <cofactor evidence="2">
        <name>Mn(2+)</name>
        <dbReference type="ChEBI" id="CHEBI:29035"/>
    </cofactor>
    <text evidence="2">The Mn(2+) ion enhances activity.</text>
</comment>
<keyword evidence="1" id="KW-0378">Hydrolase</keyword>
<dbReference type="InterPro" id="IPR002933">
    <property type="entry name" value="Peptidase_M20"/>
</dbReference>
<gene>
    <name evidence="4" type="ORF">EGI31_16400</name>
</gene>
<feature type="binding site" evidence="2">
    <location>
        <position position="202"/>
    </location>
    <ligand>
        <name>Mn(2+)</name>
        <dbReference type="ChEBI" id="CHEBI:29035"/>
        <label>2</label>
    </ligand>
</feature>
<evidence type="ECO:0000256" key="1">
    <source>
        <dbReference type="ARBA" id="ARBA00022801"/>
    </source>
</evidence>
<dbReference type="InterPro" id="IPR036264">
    <property type="entry name" value="Bact_exopeptidase_dim_dom"/>
</dbReference>
<dbReference type="SUPFAM" id="SSF55031">
    <property type="entry name" value="Bacterial exopeptidase dimerisation domain"/>
    <property type="match status" value="1"/>
</dbReference>
<accession>A0AAE3H3Y9</accession>
<dbReference type="Proteomes" id="UP001204144">
    <property type="component" value="Unassembled WGS sequence"/>
</dbReference>
<dbReference type="AlphaFoldDB" id="A0AAE3H3Y9"/>
<proteinExistence type="predicted"/>
<dbReference type="Pfam" id="PF01546">
    <property type="entry name" value="Peptidase_M20"/>
    <property type="match status" value="1"/>
</dbReference>
<comment type="caution">
    <text evidence="4">The sequence shown here is derived from an EMBL/GenBank/DDBJ whole genome shotgun (WGS) entry which is preliminary data.</text>
</comment>
<keyword evidence="2" id="KW-0464">Manganese</keyword>
<dbReference type="InterPro" id="IPR011650">
    <property type="entry name" value="Peptidase_M20_dimer"/>
</dbReference>
<evidence type="ECO:0000313" key="5">
    <source>
        <dbReference type="Proteomes" id="UP001204144"/>
    </source>
</evidence>
<feature type="binding site" evidence="2">
    <location>
        <position position="136"/>
    </location>
    <ligand>
        <name>Mn(2+)</name>
        <dbReference type="ChEBI" id="CHEBI:29035"/>
        <label>2</label>
    </ligand>
</feature>
<dbReference type="SUPFAM" id="SSF53187">
    <property type="entry name" value="Zn-dependent exopeptidases"/>
    <property type="match status" value="1"/>
</dbReference>
<dbReference type="Pfam" id="PF07687">
    <property type="entry name" value="M20_dimer"/>
    <property type="match status" value="1"/>
</dbReference>
<dbReference type="GO" id="GO:0046872">
    <property type="term" value="F:metal ion binding"/>
    <property type="evidence" value="ECO:0007669"/>
    <property type="project" value="UniProtKB-KW"/>
</dbReference>
<dbReference type="NCBIfam" id="TIGR01891">
    <property type="entry name" value="amidohydrolases"/>
    <property type="match status" value="1"/>
</dbReference>
<dbReference type="InterPro" id="IPR017439">
    <property type="entry name" value="Amidohydrolase"/>
</dbReference>
<dbReference type="PANTHER" id="PTHR11014:SF63">
    <property type="entry name" value="METALLOPEPTIDASE, PUTATIVE (AFU_ORTHOLOGUE AFUA_6G09600)-RELATED"/>
    <property type="match status" value="1"/>
</dbReference>
<sequence length="448" mass="48333">MKKLLTLSLLLGLTQVQTVAQTNIKQIIELKAKEIEPKVIAWRRDFHEHPELGNQEFRTAKIVADHLRSLGIEVTENVAFTGVVGVLKGGKPGPVMLLRADMDGLPVTERVDVPFKSNVKVTYNEQSTGVMHACGHDSHVAILMGTASVLAGMKDQIAGTVKFVFQPAEEGVTDKNIAFGADGMIKAGVLENPKVDVAFGLHINSQTPVGMIAYKPGPVMAAVDELNIKIKGKQTHGAYPWEGIDPIVTASQIVMGLQTIVSRSVKLTEAPAVVTVGAIHGGIRHNIIPEEVKMIGTIRTLGREQRILVHKRIAAIAKSIGEGAGCEVDVDIVNGYPVTINDVELTNMMIPTLYESAGKSMVKEVPTAMGAEDFSYFQEKVPGFFFFLGGMDPKKSSSEAAPHHTPDFYLDESGFIVGVKTFCNLIFNYPALKNPAPATTSAGKKKTK</sequence>
<evidence type="ECO:0000313" key="4">
    <source>
        <dbReference type="EMBL" id="MCP9764522.1"/>
    </source>
</evidence>
<dbReference type="RefSeq" id="WP_255038214.1">
    <property type="nucleotide sequence ID" value="NZ_RJUF01000174.1"/>
</dbReference>
<dbReference type="GO" id="GO:0050118">
    <property type="term" value="F:N-acetyldiaminopimelate deacetylase activity"/>
    <property type="evidence" value="ECO:0007669"/>
    <property type="project" value="UniProtKB-ARBA"/>
</dbReference>
<keyword evidence="2" id="KW-0479">Metal-binding</keyword>
<organism evidence="4 5">
    <name type="scientific">Lacihabitans soyangensis</name>
    <dbReference type="NCBI Taxonomy" id="869394"/>
    <lineage>
        <taxon>Bacteria</taxon>
        <taxon>Pseudomonadati</taxon>
        <taxon>Bacteroidota</taxon>
        <taxon>Cytophagia</taxon>
        <taxon>Cytophagales</taxon>
        <taxon>Leadbetterellaceae</taxon>
        <taxon>Lacihabitans</taxon>
    </lineage>
</organism>
<feature type="binding site" evidence="2">
    <location>
        <position position="170"/>
    </location>
    <ligand>
        <name>Mn(2+)</name>
        <dbReference type="ChEBI" id="CHEBI:29035"/>
        <label>2</label>
    </ligand>
</feature>
<evidence type="ECO:0000256" key="2">
    <source>
        <dbReference type="PIRSR" id="PIRSR005962-1"/>
    </source>
</evidence>
<dbReference type="EMBL" id="RJUF01000174">
    <property type="protein sequence ID" value="MCP9764522.1"/>
    <property type="molecule type" value="Genomic_DNA"/>
</dbReference>
<feature type="binding site" evidence="2">
    <location>
        <position position="134"/>
    </location>
    <ligand>
        <name>Mn(2+)</name>
        <dbReference type="ChEBI" id="CHEBI:29035"/>
        <label>2</label>
    </ligand>
</feature>